<name>A0ABS9ZBE8_9HYPH</name>
<evidence type="ECO:0000256" key="2">
    <source>
        <dbReference type="ARBA" id="ARBA00022723"/>
    </source>
</evidence>
<dbReference type="PANTHER" id="PTHR37302:SF1">
    <property type="entry name" value="PROTEIN DINB"/>
    <property type="match status" value="1"/>
</dbReference>
<dbReference type="InterPro" id="IPR007837">
    <property type="entry name" value="DinB"/>
</dbReference>
<comment type="caution">
    <text evidence="3">The sequence shown here is derived from an EMBL/GenBank/DDBJ whole genome shotgun (WGS) entry which is preliminary data.</text>
</comment>
<evidence type="ECO:0000313" key="3">
    <source>
        <dbReference type="EMBL" id="MCI4683962.1"/>
    </source>
</evidence>
<dbReference type="InterPro" id="IPR034660">
    <property type="entry name" value="DinB/YfiT-like"/>
</dbReference>
<reference evidence="3" key="1">
    <citation type="journal article" date="2022" name="ISME J.">
        <title>Identification of active gaseous-alkane degraders at natural gas seeps.</title>
        <authorList>
            <person name="Farhan Ul Haque M."/>
            <person name="Hernandez M."/>
            <person name="Crombie A.T."/>
            <person name="Murrell J.C."/>
        </authorList>
    </citation>
    <scope>NUCLEOTIDE SEQUENCE</scope>
    <source>
        <strain evidence="3">PC2</strain>
    </source>
</reference>
<dbReference type="Gene3D" id="1.20.120.450">
    <property type="entry name" value="dinb family like domain"/>
    <property type="match status" value="1"/>
</dbReference>
<proteinExistence type="inferred from homology"/>
<comment type="similarity">
    <text evidence="1">Belongs to the DinB family.</text>
</comment>
<evidence type="ECO:0000313" key="4">
    <source>
        <dbReference type="Proteomes" id="UP001139104"/>
    </source>
</evidence>
<evidence type="ECO:0000256" key="1">
    <source>
        <dbReference type="ARBA" id="ARBA00008635"/>
    </source>
</evidence>
<keyword evidence="2" id="KW-0479">Metal-binding</keyword>
<accession>A0ABS9ZBE8</accession>
<dbReference type="SUPFAM" id="SSF109854">
    <property type="entry name" value="DinB/YfiT-like putative metalloenzymes"/>
    <property type="match status" value="1"/>
</dbReference>
<keyword evidence="4" id="KW-1185">Reference proteome</keyword>
<protein>
    <submittedName>
        <fullName evidence="3">DinB family protein</fullName>
    </submittedName>
</protein>
<sequence>MIDPAYVKTLAAYNRWQNASLYEAAATLTDAQRREDRGAFFKSVHATLNHLLWADQMWMSRLSDVARPETPFPGIDHVADWDELTQRRNALDDRIIAWAGGLAADDLAGELVWISGLMGGEARRPRWLAVVHMFNHQTHHRGQVHALLTGLGAKPRDTDIILSEFWSPPPG</sequence>
<gene>
    <name evidence="3" type="ORF">K2U94_14545</name>
</gene>
<dbReference type="Pfam" id="PF05163">
    <property type="entry name" value="DinB"/>
    <property type="match status" value="1"/>
</dbReference>
<dbReference type="EMBL" id="JAIVFP010000001">
    <property type="protein sequence ID" value="MCI4683962.1"/>
    <property type="molecule type" value="Genomic_DNA"/>
</dbReference>
<dbReference type="PANTHER" id="PTHR37302">
    <property type="entry name" value="SLR1116 PROTEIN"/>
    <property type="match status" value="1"/>
</dbReference>
<organism evidence="3 4">
    <name type="scientific">Candidatus Rhodoblastus alkanivorans</name>
    <dbReference type="NCBI Taxonomy" id="2954117"/>
    <lineage>
        <taxon>Bacteria</taxon>
        <taxon>Pseudomonadati</taxon>
        <taxon>Pseudomonadota</taxon>
        <taxon>Alphaproteobacteria</taxon>
        <taxon>Hyphomicrobiales</taxon>
        <taxon>Rhodoblastaceae</taxon>
        <taxon>Rhodoblastus</taxon>
    </lineage>
</organism>
<dbReference type="Proteomes" id="UP001139104">
    <property type="component" value="Unassembled WGS sequence"/>
</dbReference>
<dbReference type="RefSeq" id="WP_243067879.1">
    <property type="nucleotide sequence ID" value="NZ_JAIVFK010000024.1"/>
</dbReference>